<gene>
    <name evidence="8" type="ORF">HY912_03200</name>
</gene>
<dbReference type="PIRSF" id="PIRSF000106">
    <property type="entry name" value="ME"/>
    <property type="match status" value="1"/>
</dbReference>
<dbReference type="AlphaFoldDB" id="A0A9D6UXZ6"/>
<dbReference type="GO" id="GO:0051287">
    <property type="term" value="F:NAD binding"/>
    <property type="evidence" value="ECO:0007669"/>
    <property type="project" value="InterPro"/>
</dbReference>
<dbReference type="PANTHER" id="PTHR43237">
    <property type="entry name" value="NADP-DEPENDENT MALIC ENZYME"/>
    <property type="match status" value="1"/>
</dbReference>
<feature type="active site" description="Proton donor" evidence="4">
    <location>
        <position position="114"/>
    </location>
</feature>
<dbReference type="GO" id="GO:0046872">
    <property type="term" value="F:metal ion binding"/>
    <property type="evidence" value="ECO:0007669"/>
    <property type="project" value="UniProtKB-KW"/>
</dbReference>
<dbReference type="Gene3D" id="3.40.50.10380">
    <property type="entry name" value="Malic enzyme, N-terminal domain"/>
    <property type="match status" value="1"/>
</dbReference>
<dbReference type="InterPro" id="IPR012302">
    <property type="entry name" value="Malic_NAD-bd"/>
</dbReference>
<evidence type="ECO:0000256" key="6">
    <source>
        <dbReference type="PIRSR" id="PIRSR000106-3"/>
    </source>
</evidence>
<evidence type="ECO:0000259" key="7">
    <source>
        <dbReference type="PROSITE" id="PS51671"/>
    </source>
</evidence>
<evidence type="ECO:0000256" key="1">
    <source>
        <dbReference type="ARBA" id="ARBA00008785"/>
    </source>
</evidence>
<dbReference type="InterPro" id="IPR045213">
    <property type="entry name" value="Malic_NAD-bd_bact_type"/>
</dbReference>
<reference evidence="8" key="1">
    <citation type="submission" date="2020-07" db="EMBL/GenBank/DDBJ databases">
        <title>Huge and variable diversity of episymbiotic CPR bacteria and DPANN archaea in groundwater ecosystems.</title>
        <authorList>
            <person name="He C.Y."/>
            <person name="Keren R."/>
            <person name="Whittaker M."/>
            <person name="Farag I.F."/>
            <person name="Doudna J."/>
            <person name="Cate J.H.D."/>
            <person name="Banfield J.F."/>
        </authorList>
    </citation>
    <scope>NUCLEOTIDE SEQUENCE</scope>
    <source>
        <strain evidence="8">NC_groundwater_1664_Pr3_B-0.1um_52_9</strain>
    </source>
</reference>
<dbReference type="PROSITE" id="PS51671">
    <property type="entry name" value="ACT"/>
    <property type="match status" value="1"/>
</dbReference>
<feature type="binding site" evidence="6">
    <location>
        <position position="237"/>
    </location>
    <ligand>
        <name>a divalent metal cation</name>
        <dbReference type="ChEBI" id="CHEBI:60240"/>
    </ligand>
</feature>
<dbReference type="InterPro" id="IPR001891">
    <property type="entry name" value="Malic_OxRdtase"/>
</dbReference>
<dbReference type="PANTHER" id="PTHR43237:SF4">
    <property type="entry name" value="NADP-DEPENDENT MALIC ENZYME"/>
    <property type="match status" value="1"/>
</dbReference>
<evidence type="ECO:0000256" key="3">
    <source>
        <dbReference type="ARBA" id="ARBA00029440"/>
    </source>
</evidence>
<keyword evidence="6" id="KW-0479">Metal-binding</keyword>
<comment type="cofactor">
    <cofactor evidence="6">
        <name>Mg(2+)</name>
        <dbReference type="ChEBI" id="CHEBI:18420"/>
    </cofactor>
    <cofactor evidence="6">
        <name>Mn(2+)</name>
        <dbReference type="ChEBI" id="CHEBI:29035"/>
    </cofactor>
    <text evidence="6">Divalent metal cations. Prefers magnesium or manganese.</text>
</comment>
<dbReference type="CDD" id="cd05311">
    <property type="entry name" value="NAD_bind_2_malic_enz"/>
    <property type="match status" value="1"/>
</dbReference>
<feature type="active site" description="Proton acceptor" evidence="4">
    <location>
        <position position="169"/>
    </location>
</feature>
<dbReference type="InterPro" id="IPR036291">
    <property type="entry name" value="NAD(P)-bd_dom_sf"/>
</dbReference>
<evidence type="ECO:0000256" key="5">
    <source>
        <dbReference type="PIRSR" id="PIRSR000106-2"/>
    </source>
</evidence>
<dbReference type="EMBL" id="JACRDE010000095">
    <property type="protein sequence ID" value="MBI5248480.1"/>
    <property type="molecule type" value="Genomic_DNA"/>
</dbReference>
<dbReference type="InterPro" id="IPR051674">
    <property type="entry name" value="Malate_Decarboxylase"/>
</dbReference>
<comment type="similarity">
    <text evidence="1">Belongs to the malic enzymes family.</text>
</comment>
<accession>A0A9D6UXZ6</accession>
<sequence length="466" mass="50005">MSNHNSPSYSLTIRVRFERKPGALARVATTIGFHEALVGSIPIIRIEKDHVIREFDIYARDEEHEKRIVTALENLPGVEVLGVTDRTFAYHEGGKIDVVSRKHLGGREDLSMAYTPGVSRVSLAVAKDIKAAYQYTMKGNSVAVITDGTAVLGLGNIGPYGALPVMEGKAVIFKEFAGINAFPLCLNVTDVESIVSVIKAVSVPFAGINLEDISAPRCFEIERRLNEELDIPVFHDDQHGTAIAVLAALKNSLIRVEKELADVKIVISGTGAAGVACVRTLLEAGVKDVVCCDTHGAIYVGRSEGMNPVKEEIAQLTNPRGLKVNLKGLLEGADVFIGVSAGNLLKPSDLKVMAHDAIVFALANPVPEVDPWEALDYARIVATGRSDFPNQINNALVFPGIFRGALDARAKKITSEMRIAAAAAIADLVDPDDLADQYIIPGIFNREVCPAVAKAVRQAAEKSGAR</sequence>
<dbReference type="Pfam" id="PF00390">
    <property type="entry name" value="malic"/>
    <property type="match status" value="1"/>
</dbReference>
<proteinExistence type="inferred from homology"/>
<evidence type="ECO:0000256" key="4">
    <source>
        <dbReference type="PIRSR" id="PIRSR000106-1"/>
    </source>
</evidence>
<dbReference type="Proteomes" id="UP000807825">
    <property type="component" value="Unassembled WGS sequence"/>
</dbReference>
<dbReference type="SMART" id="SM00919">
    <property type="entry name" value="Malic_M"/>
    <property type="match status" value="1"/>
</dbReference>
<name>A0A9D6UXZ6_9BACT</name>
<evidence type="ECO:0000313" key="9">
    <source>
        <dbReference type="Proteomes" id="UP000807825"/>
    </source>
</evidence>
<dbReference type="InterPro" id="IPR037062">
    <property type="entry name" value="Malic_N_dom_sf"/>
</dbReference>
<dbReference type="SMART" id="SM01274">
    <property type="entry name" value="malic"/>
    <property type="match status" value="1"/>
</dbReference>
<dbReference type="Pfam" id="PF03949">
    <property type="entry name" value="Malic_M"/>
    <property type="match status" value="1"/>
</dbReference>
<dbReference type="SUPFAM" id="SSF51735">
    <property type="entry name" value="NAD(P)-binding Rossmann-fold domains"/>
    <property type="match status" value="1"/>
</dbReference>
<dbReference type="InterPro" id="IPR045865">
    <property type="entry name" value="ACT-like_dom_sf"/>
</dbReference>
<comment type="pathway">
    <text evidence="3">Amino-acid biosynthesis.</text>
</comment>
<comment type="caution">
    <text evidence="8">The sequence shown here is derived from an EMBL/GenBank/DDBJ whole genome shotgun (WGS) entry which is preliminary data.</text>
</comment>
<feature type="binding site" evidence="5">
    <location>
        <position position="393"/>
    </location>
    <ligand>
        <name>(S)-malate</name>
        <dbReference type="ChEBI" id="CHEBI:15589"/>
    </ligand>
</feature>
<dbReference type="GO" id="GO:0016616">
    <property type="term" value="F:oxidoreductase activity, acting on the CH-OH group of donors, NAD or NADP as acceptor"/>
    <property type="evidence" value="ECO:0007669"/>
    <property type="project" value="InterPro"/>
</dbReference>
<feature type="binding site" evidence="5">
    <location>
        <position position="364"/>
    </location>
    <ligand>
        <name>(S)-malate</name>
        <dbReference type="ChEBI" id="CHEBI:15589"/>
    </ligand>
</feature>
<organism evidence="8 9">
    <name type="scientific">Desulfomonile tiedjei</name>
    <dbReference type="NCBI Taxonomy" id="2358"/>
    <lineage>
        <taxon>Bacteria</taxon>
        <taxon>Pseudomonadati</taxon>
        <taxon>Thermodesulfobacteriota</taxon>
        <taxon>Desulfomonilia</taxon>
        <taxon>Desulfomonilales</taxon>
        <taxon>Desulfomonilaceae</taxon>
        <taxon>Desulfomonile</taxon>
    </lineage>
</organism>
<dbReference type="InterPro" id="IPR002912">
    <property type="entry name" value="ACT_dom"/>
</dbReference>
<dbReference type="Gene3D" id="3.40.50.720">
    <property type="entry name" value="NAD(P)-binding Rossmann-like Domain"/>
    <property type="match status" value="1"/>
</dbReference>
<dbReference type="SUPFAM" id="SSF53223">
    <property type="entry name" value="Aminoacid dehydrogenase-like, N-terminal domain"/>
    <property type="match status" value="1"/>
</dbReference>
<keyword evidence="2" id="KW-0560">Oxidoreductase</keyword>
<protein>
    <submittedName>
        <fullName evidence="8">NAD-dependent malic enzyme</fullName>
    </submittedName>
</protein>
<dbReference type="InterPro" id="IPR012301">
    <property type="entry name" value="Malic_N_dom"/>
</dbReference>
<dbReference type="GO" id="GO:0004470">
    <property type="term" value="F:malic enzyme activity"/>
    <property type="evidence" value="ECO:0007669"/>
    <property type="project" value="InterPro"/>
</dbReference>
<dbReference type="SUPFAM" id="SSF55021">
    <property type="entry name" value="ACT-like"/>
    <property type="match status" value="1"/>
</dbReference>
<evidence type="ECO:0000313" key="8">
    <source>
        <dbReference type="EMBL" id="MBI5248480.1"/>
    </source>
</evidence>
<feature type="binding site" evidence="6">
    <location>
        <position position="212"/>
    </location>
    <ligand>
        <name>a divalent metal cation</name>
        <dbReference type="ChEBI" id="CHEBI:60240"/>
    </ligand>
</feature>
<evidence type="ECO:0000256" key="2">
    <source>
        <dbReference type="ARBA" id="ARBA00023002"/>
    </source>
</evidence>
<dbReference type="InterPro" id="IPR046346">
    <property type="entry name" value="Aminoacid_DH-like_N_sf"/>
</dbReference>
<feature type="binding site" evidence="6">
    <location>
        <position position="211"/>
    </location>
    <ligand>
        <name>a divalent metal cation</name>
        <dbReference type="ChEBI" id="CHEBI:60240"/>
    </ligand>
</feature>
<feature type="domain" description="ACT" evidence="7">
    <location>
        <begin position="12"/>
        <end position="88"/>
    </location>
</feature>